<name>A0A927FQW5_9HYPH</name>
<comment type="caution">
    <text evidence="2">The sequence shown here is derived from an EMBL/GenBank/DDBJ whole genome shotgun (WGS) entry which is preliminary data.</text>
</comment>
<dbReference type="AlphaFoldDB" id="A0A927FQW5"/>
<accession>A0A927FQW5</accession>
<dbReference type="InterPro" id="IPR053803">
    <property type="entry name" value="DUF6949"/>
</dbReference>
<dbReference type="RefSeq" id="WP_191772473.1">
    <property type="nucleotide sequence ID" value="NZ_JACYFU010000001.1"/>
</dbReference>
<protein>
    <submittedName>
        <fullName evidence="2">Uncharacterized protein</fullName>
    </submittedName>
</protein>
<keyword evidence="1" id="KW-1133">Transmembrane helix</keyword>
<dbReference type="Pfam" id="PF22258">
    <property type="entry name" value="DUF6949"/>
    <property type="match status" value="1"/>
</dbReference>
<reference evidence="2" key="1">
    <citation type="submission" date="2020-09" db="EMBL/GenBank/DDBJ databases">
        <title>Genome seq and assembly of Devosia sp.</title>
        <authorList>
            <person name="Chhetri G."/>
        </authorList>
    </citation>
    <scope>NUCLEOTIDE SEQUENCE</scope>
    <source>
        <strain evidence="2">PTR5</strain>
    </source>
</reference>
<gene>
    <name evidence="2" type="ORF">IC608_02655</name>
</gene>
<organism evidence="2 3">
    <name type="scientific">Devosia oryzisoli</name>
    <dbReference type="NCBI Taxonomy" id="2774138"/>
    <lineage>
        <taxon>Bacteria</taxon>
        <taxon>Pseudomonadati</taxon>
        <taxon>Pseudomonadota</taxon>
        <taxon>Alphaproteobacteria</taxon>
        <taxon>Hyphomicrobiales</taxon>
        <taxon>Devosiaceae</taxon>
        <taxon>Devosia</taxon>
    </lineage>
</organism>
<keyword evidence="1" id="KW-0472">Membrane</keyword>
<keyword evidence="1" id="KW-0812">Transmembrane</keyword>
<proteinExistence type="predicted"/>
<dbReference type="Proteomes" id="UP000654108">
    <property type="component" value="Unassembled WGS sequence"/>
</dbReference>
<evidence type="ECO:0000313" key="3">
    <source>
        <dbReference type="Proteomes" id="UP000654108"/>
    </source>
</evidence>
<dbReference type="EMBL" id="JACYFU010000001">
    <property type="protein sequence ID" value="MBD8064376.1"/>
    <property type="molecule type" value="Genomic_DNA"/>
</dbReference>
<sequence>MTRELVLAAFIMGVGLCMAGMATHLYQALARQPAMLRFDGKTTLASMGNLVMSFVCGPYIMLQTGWRHEEKEAISMTSVLVSALVAFGWAFVTGLLFMSAYVAVRY</sequence>
<keyword evidence="3" id="KW-1185">Reference proteome</keyword>
<evidence type="ECO:0000313" key="2">
    <source>
        <dbReference type="EMBL" id="MBD8064376.1"/>
    </source>
</evidence>
<evidence type="ECO:0000256" key="1">
    <source>
        <dbReference type="SAM" id="Phobius"/>
    </source>
</evidence>
<feature type="transmembrane region" description="Helical" evidence="1">
    <location>
        <begin position="6"/>
        <end position="30"/>
    </location>
</feature>
<feature type="transmembrane region" description="Helical" evidence="1">
    <location>
        <begin position="81"/>
        <end position="104"/>
    </location>
</feature>
<feature type="transmembrane region" description="Helical" evidence="1">
    <location>
        <begin position="42"/>
        <end position="61"/>
    </location>
</feature>